<evidence type="ECO:0000256" key="9">
    <source>
        <dbReference type="ARBA" id="ARBA00023098"/>
    </source>
</evidence>
<organism evidence="13 14">
    <name type="scientific">Colletotrichum spinosum</name>
    <dbReference type="NCBI Taxonomy" id="1347390"/>
    <lineage>
        <taxon>Eukaryota</taxon>
        <taxon>Fungi</taxon>
        <taxon>Dikarya</taxon>
        <taxon>Ascomycota</taxon>
        <taxon>Pezizomycotina</taxon>
        <taxon>Sordariomycetes</taxon>
        <taxon>Hypocreomycetidae</taxon>
        <taxon>Glomerellales</taxon>
        <taxon>Glomerellaceae</taxon>
        <taxon>Colletotrichum</taxon>
        <taxon>Colletotrichum orbiculare species complex</taxon>
    </lineage>
</organism>
<sequence length="930" mass="102685">MSSKELPTHLKQSLESTKVEYRQLGKSGLRVSVPIFGCMSFGDPRTLPWALGEEDALPLLKAAYDRGLNTWDTANVYSNGASEVTIGKALKKYNIPREKVVILTKCFFAVGEEPEARQFVYRDEFDRAKDYQNQFGLSRGAIFNQVEASLKRLDTPYIDLLQIHRFDPKTPVEETMKALHDLVQSGKVRYIGASSMWGKQLAQMQFVAEKNGWTKFVSVQNQYNLLYREEEREMNRFCNDTGVGLIPWAPLCRGHLARPPADFGSTARSKGEKECQSGTHGTVEPDLSIIKRVVEVSEKRDWPMAHVALAWINKRVTSPIIGFSSVDRIEQAITADGKVLTDEEEKYLEELYQAKPISAQAWAAPPPPPPQAKGGAPQVTIQNPQANIKGTTKGFLGAKAGEVESFNGIPFAKPPLGELRFRPPVRLTDPMGDVDATMEQPESCPQFVLKPDFGSPLIPPDVLDRVLNLPILKNLAVGQEDCLTINVQRPAGTTERDRLPVMYWIFGGGFELGSTSMYNGAGLVAEGMSTGKPFVFVAVNYRVGAWGFMPGKDLMMEGSSNAGLLDQRMGLEWVQDNIASFGGDPDKVTLWGESAGAISIFSQLTLYGGNITRNGKQLFRGAIMNSGSAVPTDPMDSPKAQKVYDTVVSAAGCDSAADKLKCLRDLPYDDMRKAANSVPGLLSFNSVALSYLPRPDGKVIVSSPEIFAVSGKLPKVPFILGDQEDEGTLFALFQPNITRTRDVEEYLSSLYFANATPQQIKGLVATYRPRPSEGSPFRTAGFNNIYPQYKRMAAILGDAVFTLTRRAVFNISQTVQPDVPTWSYLASYDYGTPVLGTFHGSDLLQVFYGVKPNYAAAATRAYYFNFAYNLDPNDASGGTGSAKVKLINWPKWSEGNQMLHMRANDADLIVDDFRQDSFDFLLKNVQSLRF</sequence>
<evidence type="ECO:0000313" key="13">
    <source>
        <dbReference type="EMBL" id="TDZ13708.1"/>
    </source>
</evidence>
<evidence type="ECO:0000256" key="2">
    <source>
        <dbReference type="ARBA" id="ARBA00005964"/>
    </source>
</evidence>
<dbReference type="InterPro" id="IPR036812">
    <property type="entry name" value="NAD(P)_OxRdtase_dom_sf"/>
</dbReference>
<gene>
    <name evidence="13" type="ORF">C8035_v009095</name>
</gene>
<comment type="similarity">
    <text evidence="2">Belongs to the type-B carboxylesterase/lipase family.</text>
</comment>
<dbReference type="GO" id="GO:0005829">
    <property type="term" value="C:cytosol"/>
    <property type="evidence" value="ECO:0007669"/>
    <property type="project" value="UniProtKB-ARBA"/>
</dbReference>
<evidence type="ECO:0000313" key="14">
    <source>
        <dbReference type="Proteomes" id="UP000295083"/>
    </source>
</evidence>
<dbReference type="SUPFAM" id="SSF53474">
    <property type="entry name" value="alpha/beta-Hydrolases"/>
    <property type="match status" value="1"/>
</dbReference>
<dbReference type="PROSITE" id="PS00122">
    <property type="entry name" value="CARBOXYLESTERASE_B_1"/>
    <property type="match status" value="1"/>
</dbReference>
<dbReference type="GO" id="GO:0005576">
    <property type="term" value="C:extracellular region"/>
    <property type="evidence" value="ECO:0007669"/>
    <property type="project" value="UniProtKB-SubCell"/>
</dbReference>
<evidence type="ECO:0000259" key="12">
    <source>
        <dbReference type="Pfam" id="PF00248"/>
    </source>
</evidence>
<proteinExistence type="inferred from homology"/>
<keyword evidence="7" id="KW-0521">NADP</keyword>
<evidence type="ECO:0000256" key="1">
    <source>
        <dbReference type="ARBA" id="ARBA00004613"/>
    </source>
</evidence>
<dbReference type="Pfam" id="PF00135">
    <property type="entry name" value="COesterase"/>
    <property type="match status" value="1"/>
</dbReference>
<evidence type="ECO:0000259" key="11">
    <source>
        <dbReference type="Pfam" id="PF00135"/>
    </source>
</evidence>
<evidence type="ECO:0000256" key="4">
    <source>
        <dbReference type="ARBA" id="ARBA00022525"/>
    </source>
</evidence>
<dbReference type="Pfam" id="PF00248">
    <property type="entry name" value="Aldo_ket_red"/>
    <property type="match status" value="1"/>
</dbReference>
<dbReference type="GO" id="GO:0016787">
    <property type="term" value="F:hydrolase activity"/>
    <property type="evidence" value="ECO:0007669"/>
    <property type="project" value="UniProtKB-KW"/>
</dbReference>
<keyword evidence="6" id="KW-0378">Hydrolase</keyword>
<keyword evidence="10" id="KW-0325">Glycoprotein</keyword>
<dbReference type="GO" id="GO:0006629">
    <property type="term" value="P:lipid metabolic process"/>
    <property type="evidence" value="ECO:0007669"/>
    <property type="project" value="UniProtKB-KW"/>
</dbReference>
<dbReference type="PANTHER" id="PTHR43364:SF9">
    <property type="entry name" value="OXIDOREDUCTASE"/>
    <property type="match status" value="1"/>
</dbReference>
<keyword evidence="5" id="KW-0732">Signal</keyword>
<keyword evidence="4" id="KW-0964">Secreted</keyword>
<dbReference type="CDD" id="cd19079">
    <property type="entry name" value="AKR_EcYajO-like"/>
    <property type="match status" value="1"/>
</dbReference>
<evidence type="ECO:0000256" key="10">
    <source>
        <dbReference type="ARBA" id="ARBA00023180"/>
    </source>
</evidence>
<dbReference type="Proteomes" id="UP000295083">
    <property type="component" value="Unassembled WGS sequence"/>
</dbReference>
<evidence type="ECO:0000256" key="7">
    <source>
        <dbReference type="ARBA" id="ARBA00022857"/>
    </source>
</evidence>
<dbReference type="PANTHER" id="PTHR43364">
    <property type="entry name" value="NADH-SPECIFIC METHYLGLYOXAL REDUCTASE-RELATED"/>
    <property type="match status" value="1"/>
</dbReference>
<dbReference type="AlphaFoldDB" id="A0A4R8PW47"/>
<accession>A0A4R8PW47</accession>
<dbReference type="GO" id="GO:0016491">
    <property type="term" value="F:oxidoreductase activity"/>
    <property type="evidence" value="ECO:0007669"/>
    <property type="project" value="UniProtKB-KW"/>
</dbReference>
<dbReference type="InterPro" id="IPR019826">
    <property type="entry name" value="Carboxylesterase_B_AS"/>
</dbReference>
<dbReference type="Gene3D" id="3.20.20.100">
    <property type="entry name" value="NADP-dependent oxidoreductase domain"/>
    <property type="match status" value="1"/>
</dbReference>
<keyword evidence="8" id="KW-0560">Oxidoreductase</keyword>
<dbReference type="EMBL" id="QAPG01010711">
    <property type="protein sequence ID" value="TDZ13708.1"/>
    <property type="molecule type" value="Genomic_DNA"/>
</dbReference>
<reference evidence="13 14" key="1">
    <citation type="submission" date="2018-11" db="EMBL/GenBank/DDBJ databases">
        <title>Genome sequence and assembly of Colletotrichum spinosum.</title>
        <authorList>
            <person name="Gan P."/>
            <person name="Shirasu K."/>
        </authorList>
    </citation>
    <scope>NUCLEOTIDE SEQUENCE [LARGE SCALE GENOMIC DNA]</scope>
    <source>
        <strain evidence="13 14">CBS 515.97</strain>
    </source>
</reference>
<keyword evidence="9" id="KW-0443">Lipid metabolism</keyword>
<name>A0A4R8PW47_9PEZI</name>
<dbReference type="InterPro" id="IPR002018">
    <property type="entry name" value="CarbesteraseB"/>
</dbReference>
<evidence type="ECO:0000256" key="8">
    <source>
        <dbReference type="ARBA" id="ARBA00023002"/>
    </source>
</evidence>
<comment type="similarity">
    <text evidence="3">Belongs to the aldo/keto reductase family.</text>
</comment>
<protein>
    <submittedName>
        <fullName evidence="13">Putative secreted lipase</fullName>
    </submittedName>
</protein>
<dbReference type="InterPro" id="IPR029058">
    <property type="entry name" value="AB_hydrolase_fold"/>
</dbReference>
<dbReference type="InterPro" id="IPR050523">
    <property type="entry name" value="AKR_Detox_Biosynth"/>
</dbReference>
<evidence type="ECO:0000256" key="6">
    <source>
        <dbReference type="ARBA" id="ARBA00022801"/>
    </source>
</evidence>
<dbReference type="FunFam" id="3.40.50.1820:FF:000213">
    <property type="entry name" value="Carboxylic ester hydrolase"/>
    <property type="match status" value="1"/>
</dbReference>
<dbReference type="Gene3D" id="3.40.50.1820">
    <property type="entry name" value="alpha/beta hydrolase"/>
    <property type="match status" value="1"/>
</dbReference>
<dbReference type="SUPFAM" id="SSF51430">
    <property type="entry name" value="NAD(P)-linked oxidoreductase"/>
    <property type="match status" value="1"/>
</dbReference>
<dbReference type="FunFam" id="3.20.20.100:FF:000004">
    <property type="entry name" value="Oxidoreductase, aldo/keto reductase"/>
    <property type="match status" value="1"/>
</dbReference>
<evidence type="ECO:0000256" key="5">
    <source>
        <dbReference type="ARBA" id="ARBA00022729"/>
    </source>
</evidence>
<feature type="domain" description="NADP-dependent oxidoreductase" evidence="12">
    <location>
        <begin position="35"/>
        <end position="352"/>
    </location>
</feature>
<dbReference type="InterPro" id="IPR023210">
    <property type="entry name" value="NADP_OxRdtase_dom"/>
</dbReference>
<feature type="domain" description="Carboxylesterase type B" evidence="11">
    <location>
        <begin position="377"/>
        <end position="904"/>
    </location>
</feature>
<comment type="caution">
    <text evidence="13">The sequence shown here is derived from an EMBL/GenBank/DDBJ whole genome shotgun (WGS) entry which is preliminary data.</text>
</comment>
<comment type="subcellular location">
    <subcellularLocation>
        <location evidence="1">Secreted</location>
    </subcellularLocation>
</comment>
<keyword evidence="14" id="KW-1185">Reference proteome</keyword>
<evidence type="ECO:0000256" key="3">
    <source>
        <dbReference type="ARBA" id="ARBA00007905"/>
    </source>
</evidence>